<protein>
    <recommendedName>
        <fullName evidence="7">Mediator of RNA polymerase II transcription subunit 17</fullName>
    </recommendedName>
    <alternativeName>
        <fullName evidence="7">Mediator complex subunit 17</fullName>
    </alternativeName>
</protein>
<keyword evidence="5 7" id="KW-0539">Nucleus</keyword>
<reference evidence="9" key="1">
    <citation type="submission" date="2021-04" db="EMBL/GenBank/DDBJ databases">
        <authorList>
            <consortium name="Wellcome Sanger Institute Data Sharing"/>
        </authorList>
    </citation>
    <scope>NUCLEOTIDE SEQUENCE [LARGE SCALE GENOMIC DNA]</scope>
</reference>
<keyword evidence="7" id="KW-0010">Activator</keyword>
<evidence type="ECO:0000256" key="7">
    <source>
        <dbReference type="RuleBase" id="RU364140"/>
    </source>
</evidence>
<evidence type="ECO:0000256" key="5">
    <source>
        <dbReference type="ARBA" id="ARBA00023242"/>
    </source>
</evidence>
<comment type="function">
    <text evidence="6 7">Component of the Mediator complex, a coactivator involved in the regulated transcription of nearly all RNA polymerase II-dependent genes. Mediator functions as a bridge to convey information from gene-specific regulatory proteins to the basal RNA polymerase II transcription machinery. Mediator is recruited to promoters by direct interactions with regulatory proteins and serves as a scaffold for the assembly of a functional preinitiation complex with RNA polymerase II and the general transcription factors.</text>
</comment>
<accession>A0A665U732</accession>
<feature type="region of interest" description="Disordered" evidence="8">
    <location>
        <begin position="48"/>
        <end position="76"/>
    </location>
</feature>
<comment type="similarity">
    <text evidence="2 7">Belongs to the Mediator complex subunit 17 family.</text>
</comment>
<organism evidence="9 10">
    <name type="scientific">Echeneis naucrates</name>
    <name type="common">Live sharksucker</name>
    <dbReference type="NCBI Taxonomy" id="173247"/>
    <lineage>
        <taxon>Eukaryota</taxon>
        <taxon>Metazoa</taxon>
        <taxon>Chordata</taxon>
        <taxon>Craniata</taxon>
        <taxon>Vertebrata</taxon>
        <taxon>Euteleostomi</taxon>
        <taxon>Actinopterygii</taxon>
        <taxon>Neopterygii</taxon>
        <taxon>Teleostei</taxon>
        <taxon>Neoteleostei</taxon>
        <taxon>Acanthomorphata</taxon>
        <taxon>Carangaria</taxon>
        <taxon>Carangiformes</taxon>
        <taxon>Echeneidae</taxon>
        <taxon>Echeneis</taxon>
    </lineage>
</organism>
<keyword evidence="4 7" id="KW-0804">Transcription</keyword>
<evidence type="ECO:0000256" key="6">
    <source>
        <dbReference type="ARBA" id="ARBA00025687"/>
    </source>
</evidence>
<comment type="subcellular location">
    <subcellularLocation>
        <location evidence="1 7">Nucleus</location>
    </subcellularLocation>
</comment>
<sequence>MSGGPAVRVSIESSCEKQVQEVALDGTETYVPPLSMSQNLAKLAQRIDFSQGSDSEEDGVDSELRDREWGKQETEEEEVKFQPSLWPWDSVRNNLRSALTEMCVLYDVLSVVKEKKYMALDPVSQDPTTPQVFQLISKKKSLATAAQLLLKGAEKLTKSVAENQENRRQRDFNSELLRLRSQWKLRKVGDKILGDLSYRSAGSLFPHHGTFEVIKNTDIDLDKKIPEDYCPLDVQIPSDLEGSAYIKVSIQKQAPDIGDLGTINLFWRPPKTKAGIPWHVKLEAAQNVLLCKEIFAQLSREAVQIKSQIPHIVVKNQIISQPFPGLQLSISLCHSTGEKKSHRLSPEKPKPDDHLYVLEHNLHQMMREVQCCVHP</sequence>
<proteinExistence type="inferred from homology"/>
<dbReference type="GO" id="GO:0006357">
    <property type="term" value="P:regulation of transcription by RNA polymerase II"/>
    <property type="evidence" value="ECO:0007669"/>
    <property type="project" value="InterPro"/>
</dbReference>
<evidence type="ECO:0000313" key="10">
    <source>
        <dbReference type="Proteomes" id="UP000472264"/>
    </source>
</evidence>
<dbReference type="GO" id="GO:0070847">
    <property type="term" value="C:core mediator complex"/>
    <property type="evidence" value="ECO:0007669"/>
    <property type="project" value="TreeGrafter"/>
</dbReference>
<evidence type="ECO:0000313" key="9">
    <source>
        <dbReference type="Ensembl" id="ENSENLP00000015292.1"/>
    </source>
</evidence>
<reference evidence="9" key="3">
    <citation type="submission" date="2025-09" db="UniProtKB">
        <authorList>
            <consortium name="Ensembl"/>
        </authorList>
    </citation>
    <scope>IDENTIFICATION</scope>
</reference>
<dbReference type="GO" id="GO:0003712">
    <property type="term" value="F:transcription coregulator activity"/>
    <property type="evidence" value="ECO:0007669"/>
    <property type="project" value="InterPro"/>
</dbReference>
<dbReference type="AlphaFoldDB" id="A0A665U732"/>
<evidence type="ECO:0000256" key="2">
    <source>
        <dbReference type="ARBA" id="ARBA00005635"/>
    </source>
</evidence>
<dbReference type="GO" id="GO:0016592">
    <property type="term" value="C:mediator complex"/>
    <property type="evidence" value="ECO:0007669"/>
    <property type="project" value="InterPro"/>
</dbReference>
<feature type="compositionally biased region" description="Basic and acidic residues" evidence="8">
    <location>
        <begin position="62"/>
        <end position="73"/>
    </location>
</feature>
<evidence type="ECO:0000256" key="8">
    <source>
        <dbReference type="SAM" id="MobiDB-lite"/>
    </source>
</evidence>
<dbReference type="PANTHER" id="PTHR13114">
    <property type="entry name" value="MEDIATOR OF RNA POLYMERASE II TRANSCRIPTION SUBUNIT 17"/>
    <property type="match status" value="1"/>
</dbReference>
<gene>
    <name evidence="9" type="primary">med17</name>
    <name evidence="7" type="synonym">MED17</name>
</gene>
<keyword evidence="10" id="KW-1185">Reference proteome</keyword>
<dbReference type="Ensembl" id="ENSENLT00000015890.1">
    <property type="protein sequence ID" value="ENSENLP00000015292.1"/>
    <property type="gene ID" value="ENSENLG00000006988.1"/>
</dbReference>
<reference evidence="9" key="2">
    <citation type="submission" date="2025-08" db="UniProtKB">
        <authorList>
            <consortium name="Ensembl"/>
        </authorList>
    </citation>
    <scope>IDENTIFICATION</scope>
</reference>
<dbReference type="Pfam" id="PF10156">
    <property type="entry name" value="Med17"/>
    <property type="match status" value="1"/>
</dbReference>
<dbReference type="PANTHER" id="PTHR13114:SF7">
    <property type="entry name" value="MEDIATOR OF RNA POLYMERASE II TRANSCRIPTION SUBUNIT 17"/>
    <property type="match status" value="1"/>
</dbReference>
<comment type="subunit">
    <text evidence="7">Component of the Mediator complex.</text>
</comment>
<dbReference type="Proteomes" id="UP000472264">
    <property type="component" value="Chromosome 13"/>
</dbReference>
<keyword evidence="3 7" id="KW-0805">Transcription regulation</keyword>
<evidence type="ECO:0000256" key="3">
    <source>
        <dbReference type="ARBA" id="ARBA00023015"/>
    </source>
</evidence>
<dbReference type="InterPro" id="IPR019313">
    <property type="entry name" value="Mediator_Med17"/>
</dbReference>
<evidence type="ECO:0000256" key="4">
    <source>
        <dbReference type="ARBA" id="ARBA00023163"/>
    </source>
</evidence>
<evidence type="ECO:0000256" key="1">
    <source>
        <dbReference type="ARBA" id="ARBA00004123"/>
    </source>
</evidence>
<name>A0A665U732_ECHNA</name>